<keyword evidence="2" id="KW-0732">Signal</keyword>
<reference evidence="6 7" key="1">
    <citation type="submission" date="2019-04" db="EMBL/GenBank/DDBJ databases">
        <authorList>
            <person name="Van Vliet M D."/>
        </authorList>
    </citation>
    <scope>NUCLEOTIDE SEQUENCE [LARGE SCALE GENOMIC DNA]</scope>
    <source>
        <strain evidence="6 7">F1</strain>
    </source>
</reference>
<feature type="domain" description="Sulfatase N-terminal" evidence="5">
    <location>
        <begin position="44"/>
        <end position="403"/>
    </location>
</feature>
<dbReference type="InterPro" id="IPR000917">
    <property type="entry name" value="Sulfatase_N"/>
</dbReference>
<keyword evidence="4" id="KW-0325">Glycoprotein</keyword>
<dbReference type="PANTHER" id="PTHR43108:SF6">
    <property type="entry name" value="N-SULPHOGLUCOSAMINE SULPHOHYDROLASE"/>
    <property type="match status" value="1"/>
</dbReference>
<dbReference type="GO" id="GO:0016787">
    <property type="term" value="F:hydrolase activity"/>
    <property type="evidence" value="ECO:0007669"/>
    <property type="project" value="UniProtKB-KW"/>
</dbReference>
<dbReference type="Proteomes" id="UP000366872">
    <property type="component" value="Unassembled WGS sequence"/>
</dbReference>
<evidence type="ECO:0000256" key="2">
    <source>
        <dbReference type="ARBA" id="ARBA00022729"/>
    </source>
</evidence>
<dbReference type="InterPro" id="IPR024607">
    <property type="entry name" value="Sulfatase_CS"/>
</dbReference>
<comment type="similarity">
    <text evidence="1">Belongs to the sulfatase family.</text>
</comment>
<dbReference type="Pfam" id="PF00884">
    <property type="entry name" value="Sulfatase"/>
    <property type="match status" value="1"/>
</dbReference>
<dbReference type="SUPFAM" id="SSF53649">
    <property type="entry name" value="Alkaline phosphatase-like"/>
    <property type="match status" value="1"/>
</dbReference>
<evidence type="ECO:0000259" key="5">
    <source>
        <dbReference type="Pfam" id="PF00884"/>
    </source>
</evidence>
<protein>
    <submittedName>
        <fullName evidence="6">Arylsulfatase</fullName>
    </submittedName>
</protein>
<name>A0A6C2U8K1_PONDE</name>
<dbReference type="AlphaFoldDB" id="A0A6C2U8K1"/>
<evidence type="ECO:0000313" key="6">
    <source>
        <dbReference type="EMBL" id="VGO16285.1"/>
    </source>
</evidence>
<evidence type="ECO:0000256" key="1">
    <source>
        <dbReference type="ARBA" id="ARBA00008779"/>
    </source>
</evidence>
<gene>
    <name evidence="6" type="ORF">PDESU_04876</name>
</gene>
<proteinExistence type="inferred from homology"/>
<dbReference type="CDD" id="cd16031">
    <property type="entry name" value="G6S_like"/>
    <property type="match status" value="1"/>
</dbReference>
<dbReference type="Gene3D" id="3.40.720.10">
    <property type="entry name" value="Alkaline Phosphatase, subunit A"/>
    <property type="match status" value="1"/>
</dbReference>
<dbReference type="PROSITE" id="PS00149">
    <property type="entry name" value="SULFATASE_2"/>
    <property type="match status" value="1"/>
</dbReference>
<sequence length="560" mass="63902">MWYEFDAMKVGWAHIFALSKGFMKKIQVVMGILLLHLGLVQARPNILYIMSDDHAAHAIGAYGGRLASVNPTPTLDRLAAEGVVMENTFCNNAVCSPSRASILTGQYSHVNGAKSLGGKVEKENQTLPLKMHEAGYQTAVIGKWHLGVQPLAFDYYKVLHSQGKYHNPEFFERAAPDAEETTFTEEGYCSDLIVDSSLSWLKNRDKTKPFLLMTQFKAPHGPWDYHERYESLYADVDIPEPASLYDNQNNGSIATRGHNDELLFNIGSSVGRRNRYRSHIKSVDRSIKNTFDGLNDDEVKHLCYQDYAKKYLRCVRGVDDNIKRLVEYLEAEGELDNTLIIYTSDQGMFLGEHDYVDKRWMYEEGMRMPFIVRYPKSIKAGSRSDALVNNTDFAPMLLDYAGVPTPGTMQGRSFRSTMETGKEPSGWRTATYYRYWMHMKHHYNPAHFGIRTKEWKLIFFYGADEKGEQGNGRTPPGWELYSMKNDSKEMNNLYDNPEYCEIVEMLKDELKAVRAEVKDSDAGNPYLQSIIDKHWDGGEDETVQISNQVVQNPVAAKKKK</sequence>
<dbReference type="EMBL" id="CAAHFG010000003">
    <property type="protein sequence ID" value="VGO16285.1"/>
    <property type="molecule type" value="Genomic_DNA"/>
</dbReference>
<dbReference type="PROSITE" id="PS00523">
    <property type="entry name" value="SULFATASE_1"/>
    <property type="match status" value="1"/>
</dbReference>
<accession>A0A6C2U8K1</accession>
<dbReference type="PANTHER" id="PTHR43108">
    <property type="entry name" value="N-ACETYLGLUCOSAMINE-6-SULFATASE FAMILY MEMBER"/>
    <property type="match status" value="1"/>
</dbReference>
<dbReference type="InterPro" id="IPR017850">
    <property type="entry name" value="Alkaline_phosphatase_core_sf"/>
</dbReference>
<evidence type="ECO:0000256" key="3">
    <source>
        <dbReference type="ARBA" id="ARBA00022801"/>
    </source>
</evidence>
<evidence type="ECO:0000256" key="4">
    <source>
        <dbReference type="ARBA" id="ARBA00023180"/>
    </source>
</evidence>
<evidence type="ECO:0000313" key="7">
    <source>
        <dbReference type="Proteomes" id="UP000366872"/>
    </source>
</evidence>
<keyword evidence="7" id="KW-1185">Reference proteome</keyword>
<keyword evidence="3" id="KW-0378">Hydrolase</keyword>
<organism evidence="6 7">
    <name type="scientific">Pontiella desulfatans</name>
    <dbReference type="NCBI Taxonomy" id="2750659"/>
    <lineage>
        <taxon>Bacteria</taxon>
        <taxon>Pseudomonadati</taxon>
        <taxon>Kiritimatiellota</taxon>
        <taxon>Kiritimatiellia</taxon>
        <taxon>Kiritimatiellales</taxon>
        <taxon>Pontiellaceae</taxon>
        <taxon>Pontiella</taxon>
    </lineage>
</organism>